<feature type="binding site" evidence="11">
    <location>
        <position position="178"/>
    </location>
    <ligand>
        <name>alpha-D-mannose 1-phosphate</name>
        <dbReference type="ChEBI" id="CHEBI:58409"/>
    </ligand>
</feature>
<evidence type="ECO:0000256" key="4">
    <source>
        <dbReference type="ARBA" id="ARBA00011738"/>
    </source>
</evidence>
<keyword evidence="7 12" id="KW-0479">Metal-binding</keyword>
<proteinExistence type="inferred from homology"/>
<dbReference type="GO" id="GO:0009298">
    <property type="term" value="P:GDP-mannose biosynthetic process"/>
    <property type="evidence" value="ECO:0007669"/>
    <property type="project" value="UniProtKB-UniPathway"/>
</dbReference>
<dbReference type="GO" id="GO:0004615">
    <property type="term" value="F:phosphomannomutase activity"/>
    <property type="evidence" value="ECO:0007669"/>
    <property type="project" value="UniProtKB-EC"/>
</dbReference>
<feature type="binding site" evidence="12">
    <location>
        <position position="223"/>
    </location>
    <ligand>
        <name>Mg(2+)</name>
        <dbReference type="ChEBI" id="CHEBI:18420"/>
        <label>1</label>
    </ligand>
</feature>
<evidence type="ECO:0000256" key="3">
    <source>
        <dbReference type="ARBA" id="ARBA00009736"/>
    </source>
</evidence>
<dbReference type="GO" id="GO:0006487">
    <property type="term" value="P:protein N-linked glycosylation"/>
    <property type="evidence" value="ECO:0007669"/>
    <property type="project" value="TreeGrafter"/>
</dbReference>
<evidence type="ECO:0000256" key="10">
    <source>
        <dbReference type="PIRSR" id="PIRSR605002-1"/>
    </source>
</evidence>
<comment type="pathway">
    <text evidence="2">Nucleotide-sugar biosynthesis; GDP-alpha-D-mannose biosynthesis; alpha-D-mannose 1-phosphate from D-fructose 6-phosphate: step 2/2.</text>
</comment>
<evidence type="ECO:0000256" key="12">
    <source>
        <dbReference type="PIRSR" id="PIRSR605002-3"/>
    </source>
</evidence>
<keyword evidence="9" id="KW-0413">Isomerase</keyword>
<dbReference type="GO" id="GO:0016791">
    <property type="term" value="F:phosphatase activity"/>
    <property type="evidence" value="ECO:0007669"/>
    <property type="project" value="UniProtKB-ARBA"/>
</dbReference>
<dbReference type="Pfam" id="PF03332">
    <property type="entry name" value="PMM"/>
    <property type="match status" value="1"/>
</dbReference>
<dbReference type="STRING" id="1798516.A2950_02155"/>
<dbReference type="PANTHER" id="PTHR10466">
    <property type="entry name" value="PHOSPHOMANNOMUTASE"/>
    <property type="match status" value="1"/>
</dbReference>
<evidence type="ECO:0000313" key="13">
    <source>
        <dbReference type="EMBL" id="OGG76553.1"/>
    </source>
</evidence>
<comment type="similarity">
    <text evidence="3">Belongs to the eukaryotic PMM family.</text>
</comment>
<evidence type="ECO:0000313" key="14">
    <source>
        <dbReference type="Proteomes" id="UP000176714"/>
    </source>
</evidence>
<dbReference type="GO" id="GO:0005829">
    <property type="term" value="C:cytosol"/>
    <property type="evidence" value="ECO:0007669"/>
    <property type="project" value="TreeGrafter"/>
</dbReference>
<evidence type="ECO:0000256" key="7">
    <source>
        <dbReference type="ARBA" id="ARBA00022723"/>
    </source>
</evidence>
<evidence type="ECO:0000256" key="8">
    <source>
        <dbReference type="ARBA" id="ARBA00022842"/>
    </source>
</evidence>
<evidence type="ECO:0000256" key="2">
    <source>
        <dbReference type="ARBA" id="ARBA00004699"/>
    </source>
</evidence>
<gene>
    <name evidence="13" type="ORF">A2950_02155</name>
</gene>
<feature type="binding site" evidence="11">
    <location>
        <position position="180"/>
    </location>
    <ligand>
        <name>alpha-D-mannose 1-phosphate</name>
        <dbReference type="ChEBI" id="CHEBI:58409"/>
    </ligand>
</feature>
<dbReference type="GO" id="GO:0006013">
    <property type="term" value="P:mannose metabolic process"/>
    <property type="evidence" value="ECO:0007669"/>
    <property type="project" value="TreeGrafter"/>
</dbReference>
<evidence type="ECO:0000256" key="11">
    <source>
        <dbReference type="PIRSR" id="PIRSR605002-2"/>
    </source>
</evidence>
<dbReference type="NCBIfam" id="TIGR01484">
    <property type="entry name" value="HAD-SF-IIB"/>
    <property type="match status" value="1"/>
</dbReference>
<comment type="cofactor">
    <cofactor evidence="12">
        <name>Mg(2+)</name>
        <dbReference type="ChEBI" id="CHEBI:18420"/>
    </cofactor>
</comment>
<dbReference type="GO" id="GO:0046872">
    <property type="term" value="F:metal ion binding"/>
    <property type="evidence" value="ECO:0007669"/>
    <property type="project" value="UniProtKB-KW"/>
</dbReference>
<feature type="active site" description="Nucleophile" evidence="10">
    <location>
        <position position="8"/>
    </location>
</feature>
<organism evidence="13 14">
    <name type="scientific">Candidatus Kaiserbacteria bacterium RIFCSPLOWO2_01_FULL_55_19</name>
    <dbReference type="NCBI Taxonomy" id="1798516"/>
    <lineage>
        <taxon>Bacteria</taxon>
        <taxon>Candidatus Kaiseribacteriota</taxon>
    </lineage>
</organism>
<dbReference type="EC" id="5.4.2.8" evidence="5"/>
<comment type="subunit">
    <text evidence="4">Homodimer.</text>
</comment>
<feature type="binding site" evidence="11">
    <location>
        <position position="127"/>
    </location>
    <ligand>
        <name>alpha-D-mannose 1-phosphate</name>
        <dbReference type="ChEBI" id="CHEBI:58409"/>
    </ligand>
</feature>
<dbReference type="UniPathway" id="UPA00126">
    <property type="reaction ID" value="UER00424"/>
</dbReference>
<evidence type="ECO:0000256" key="5">
    <source>
        <dbReference type="ARBA" id="ARBA00012730"/>
    </source>
</evidence>
<dbReference type="InterPro" id="IPR023214">
    <property type="entry name" value="HAD_sf"/>
</dbReference>
<feature type="binding site" evidence="12">
    <location>
        <position position="211"/>
    </location>
    <ligand>
        <name>Mg(2+)</name>
        <dbReference type="ChEBI" id="CHEBI:18420"/>
        <label>1</label>
    </ligand>
</feature>
<dbReference type="Gene3D" id="3.30.1240.20">
    <property type="match status" value="1"/>
</dbReference>
<feature type="binding site" evidence="12">
    <location>
        <position position="8"/>
    </location>
    <ligand>
        <name>Mg(2+)</name>
        <dbReference type="ChEBI" id="CHEBI:18420"/>
        <label>1</label>
    </ligand>
</feature>
<protein>
    <recommendedName>
        <fullName evidence="5">phosphomannomutase</fullName>
        <ecNumber evidence="5">5.4.2.8</ecNumber>
    </recommendedName>
</protein>
<reference evidence="13 14" key="1">
    <citation type="journal article" date="2016" name="Nat. Commun.">
        <title>Thousands of microbial genomes shed light on interconnected biogeochemical processes in an aquifer system.</title>
        <authorList>
            <person name="Anantharaman K."/>
            <person name="Brown C.T."/>
            <person name="Hug L.A."/>
            <person name="Sharon I."/>
            <person name="Castelle C.J."/>
            <person name="Probst A.J."/>
            <person name="Thomas B.C."/>
            <person name="Singh A."/>
            <person name="Wilkins M.J."/>
            <person name="Karaoz U."/>
            <person name="Brodie E.L."/>
            <person name="Williams K.H."/>
            <person name="Hubbard S.S."/>
            <person name="Banfield J.F."/>
        </authorList>
    </citation>
    <scope>NUCLEOTIDE SEQUENCE [LARGE SCALE GENOMIC DNA]</scope>
</reference>
<dbReference type="InterPro" id="IPR043169">
    <property type="entry name" value="PMM_cap"/>
</dbReference>
<dbReference type="InterPro" id="IPR005002">
    <property type="entry name" value="PMM"/>
</dbReference>
<dbReference type="AlphaFoldDB" id="A0A1F6ESD2"/>
<evidence type="ECO:0000256" key="9">
    <source>
        <dbReference type="ARBA" id="ARBA00023235"/>
    </source>
</evidence>
<comment type="subcellular location">
    <subcellularLocation>
        <location evidence="1">Cytoplasm</location>
    </subcellularLocation>
</comment>
<feature type="active site" description="Proton donor/acceptor" evidence="10">
    <location>
        <position position="10"/>
    </location>
</feature>
<sequence>MKKLIIFDLDGTLAESKQPLTHEMALYLSKLLVVTRVGIISGGALSQFLKQVVSQLPVDTKLAHLYLLPTSGSALYEFRNDAWKKIYEERLSEKEKDTIETAMRAAAEETGIIDFSENAYGERIEYRGGQVTLSALGQQAPLPLKKAWDPKHTKRHALQENIAVRLPVFSVGIGGATSIDVTKRGVDKAYGIRKLCERTNVQESEALYIGDELESGGNDEAVYKTRAATCTVTDPADTLRTIKTILSAA</sequence>
<dbReference type="SUPFAM" id="SSF56784">
    <property type="entry name" value="HAD-like"/>
    <property type="match status" value="1"/>
</dbReference>
<evidence type="ECO:0000256" key="6">
    <source>
        <dbReference type="ARBA" id="ARBA00022490"/>
    </source>
</evidence>
<dbReference type="EMBL" id="MFMD01000010">
    <property type="protein sequence ID" value="OGG76553.1"/>
    <property type="molecule type" value="Genomic_DNA"/>
</dbReference>
<keyword evidence="8 12" id="KW-0460">Magnesium</keyword>
<evidence type="ECO:0000256" key="1">
    <source>
        <dbReference type="ARBA" id="ARBA00004496"/>
    </source>
</evidence>
<name>A0A1F6ESD2_9BACT</name>
<dbReference type="InterPro" id="IPR036412">
    <property type="entry name" value="HAD-like_sf"/>
</dbReference>
<comment type="caution">
    <text evidence="13">The sequence shown here is derived from an EMBL/GenBank/DDBJ whole genome shotgun (WGS) entry which is preliminary data.</text>
</comment>
<keyword evidence="6" id="KW-0963">Cytoplasm</keyword>
<feature type="binding site" evidence="12">
    <location>
        <position position="10"/>
    </location>
    <ligand>
        <name>Mg(2+)</name>
        <dbReference type="ChEBI" id="CHEBI:18420"/>
        <label>1</label>
    </ligand>
</feature>
<dbReference type="InterPro" id="IPR006379">
    <property type="entry name" value="HAD-SF_hydro_IIB"/>
</dbReference>
<accession>A0A1F6ESD2</accession>
<dbReference type="Gene3D" id="3.40.50.1000">
    <property type="entry name" value="HAD superfamily/HAD-like"/>
    <property type="match status" value="1"/>
</dbReference>
<dbReference type="PANTHER" id="PTHR10466:SF0">
    <property type="entry name" value="PHOSPHOMANNOMUTASE"/>
    <property type="match status" value="1"/>
</dbReference>
<dbReference type="Proteomes" id="UP000176714">
    <property type="component" value="Unassembled WGS sequence"/>
</dbReference>